<dbReference type="GO" id="GO:0004673">
    <property type="term" value="F:protein histidine kinase activity"/>
    <property type="evidence" value="ECO:0007669"/>
    <property type="project" value="UniProtKB-EC"/>
</dbReference>
<protein>
    <recommendedName>
        <fullName evidence="2">histidine kinase</fullName>
        <ecNumber evidence="2">2.7.13.3</ecNumber>
    </recommendedName>
</protein>
<dbReference type="SUPFAM" id="SSF55874">
    <property type="entry name" value="ATPase domain of HSP90 chaperone/DNA topoisomerase II/histidine kinase"/>
    <property type="match status" value="1"/>
</dbReference>
<evidence type="ECO:0000256" key="1">
    <source>
        <dbReference type="ARBA" id="ARBA00000085"/>
    </source>
</evidence>
<name>A0ABW1KZ84_9PROT</name>
<evidence type="ECO:0000256" key="3">
    <source>
        <dbReference type="ARBA" id="ARBA00022553"/>
    </source>
</evidence>
<dbReference type="SMART" id="SM00387">
    <property type="entry name" value="HATPase_c"/>
    <property type="match status" value="1"/>
</dbReference>
<dbReference type="Proteomes" id="UP001596116">
    <property type="component" value="Unassembled WGS sequence"/>
</dbReference>
<evidence type="ECO:0000256" key="5">
    <source>
        <dbReference type="ARBA" id="ARBA00022741"/>
    </source>
</evidence>
<dbReference type="InterPro" id="IPR005467">
    <property type="entry name" value="His_kinase_dom"/>
</dbReference>
<dbReference type="InterPro" id="IPR003594">
    <property type="entry name" value="HATPase_dom"/>
</dbReference>
<evidence type="ECO:0000256" key="7">
    <source>
        <dbReference type="ARBA" id="ARBA00022840"/>
    </source>
</evidence>
<dbReference type="RefSeq" id="WP_379882766.1">
    <property type="nucleotide sequence ID" value="NZ_JBHPON010000002.1"/>
</dbReference>
<dbReference type="InterPro" id="IPR004358">
    <property type="entry name" value="Sig_transdc_His_kin-like_C"/>
</dbReference>
<feature type="domain" description="Histidine kinase" evidence="8">
    <location>
        <begin position="136"/>
        <end position="333"/>
    </location>
</feature>
<organism evidence="9 10">
    <name type="scientific">Hyphococcus aureus</name>
    <dbReference type="NCBI Taxonomy" id="2666033"/>
    <lineage>
        <taxon>Bacteria</taxon>
        <taxon>Pseudomonadati</taxon>
        <taxon>Pseudomonadota</taxon>
        <taxon>Alphaproteobacteria</taxon>
        <taxon>Parvularculales</taxon>
        <taxon>Parvularculaceae</taxon>
        <taxon>Hyphococcus</taxon>
    </lineage>
</organism>
<dbReference type="PANTHER" id="PTHR41523:SF8">
    <property type="entry name" value="ETHYLENE RESPONSE SENSOR PROTEIN"/>
    <property type="match status" value="1"/>
</dbReference>
<dbReference type="Gene3D" id="3.30.450.20">
    <property type="entry name" value="PAS domain"/>
    <property type="match status" value="1"/>
</dbReference>
<keyword evidence="5" id="KW-0547">Nucleotide-binding</keyword>
<sequence length="338" mass="37582">MLTTQHPMLIFWGPDHLCFYNDAFARSLGPEKDPAGLGAPAKVMWRETWDEITGPQIQHVMSGRGATWHENQLVPIDRHGVRDEVYWTYSFNPINHPEAPTGVGGVLVICTETTHQVKSEQHERAESARAHVNLKETHHRVKNNLMTIMAIVGLERRKLDNPELRQSLDRIRARLDSFAQLYEMMLVADDEDAVDAGQYIRRLCEKLSEITMSGSTTKVDCRVQTISVYLNPDDAISLGAIAVELTSNAVTHAFQDRNSGVIDVRLLRDGDDFSLIICDDGIGDNERAHEQSSSSTGIGMELVKHYAQSLDGSLTTEASESGTTVTLRFPASREVAAT</sequence>
<reference evidence="9 10" key="1">
    <citation type="submission" date="2024-09" db="EMBL/GenBank/DDBJ databases">
        <authorList>
            <person name="Zhang Z.-H."/>
        </authorList>
    </citation>
    <scope>NUCLEOTIDE SEQUENCE [LARGE SCALE GENOMIC DNA]</scope>
    <source>
        <strain evidence="9 10">HHTR114</strain>
    </source>
</reference>
<keyword evidence="7" id="KW-0067">ATP-binding</keyword>
<dbReference type="InterPro" id="IPR036890">
    <property type="entry name" value="HATPase_C_sf"/>
</dbReference>
<proteinExistence type="predicted"/>
<dbReference type="Pfam" id="PF07568">
    <property type="entry name" value="HisKA_2"/>
    <property type="match status" value="1"/>
</dbReference>
<evidence type="ECO:0000313" key="9">
    <source>
        <dbReference type="EMBL" id="MFC6036008.1"/>
    </source>
</evidence>
<accession>A0ABW1KZ84</accession>
<dbReference type="PANTHER" id="PTHR41523">
    <property type="entry name" value="TWO-COMPONENT SYSTEM SENSOR PROTEIN"/>
    <property type="match status" value="1"/>
</dbReference>
<evidence type="ECO:0000313" key="10">
    <source>
        <dbReference type="Proteomes" id="UP001596116"/>
    </source>
</evidence>
<comment type="catalytic activity">
    <reaction evidence="1">
        <text>ATP + protein L-histidine = ADP + protein N-phospho-L-histidine.</text>
        <dbReference type="EC" id="2.7.13.3"/>
    </reaction>
</comment>
<keyword evidence="10" id="KW-1185">Reference proteome</keyword>
<keyword evidence="3" id="KW-0597">Phosphoprotein</keyword>
<keyword evidence="6 9" id="KW-0418">Kinase</keyword>
<evidence type="ECO:0000256" key="6">
    <source>
        <dbReference type="ARBA" id="ARBA00022777"/>
    </source>
</evidence>
<keyword evidence="4 9" id="KW-0808">Transferase</keyword>
<dbReference type="Pfam" id="PF02518">
    <property type="entry name" value="HATPase_c"/>
    <property type="match status" value="1"/>
</dbReference>
<dbReference type="InterPro" id="IPR011495">
    <property type="entry name" value="Sig_transdc_His_kin_sub2_dim/P"/>
</dbReference>
<dbReference type="Gene3D" id="3.30.565.10">
    <property type="entry name" value="Histidine kinase-like ATPase, C-terminal domain"/>
    <property type="match status" value="1"/>
</dbReference>
<dbReference type="PRINTS" id="PR00344">
    <property type="entry name" value="BCTRLSENSOR"/>
</dbReference>
<dbReference type="PROSITE" id="PS50109">
    <property type="entry name" value="HIS_KIN"/>
    <property type="match status" value="1"/>
</dbReference>
<comment type="caution">
    <text evidence="9">The sequence shown here is derived from an EMBL/GenBank/DDBJ whole genome shotgun (WGS) entry which is preliminary data.</text>
</comment>
<dbReference type="EC" id="2.7.13.3" evidence="2"/>
<evidence type="ECO:0000256" key="4">
    <source>
        <dbReference type="ARBA" id="ARBA00022679"/>
    </source>
</evidence>
<evidence type="ECO:0000259" key="8">
    <source>
        <dbReference type="PROSITE" id="PS50109"/>
    </source>
</evidence>
<gene>
    <name evidence="9" type="ORF">ACFMB1_10665</name>
</gene>
<dbReference type="EMBL" id="JBHPON010000002">
    <property type="protein sequence ID" value="MFC6036008.1"/>
    <property type="molecule type" value="Genomic_DNA"/>
</dbReference>
<evidence type="ECO:0000256" key="2">
    <source>
        <dbReference type="ARBA" id="ARBA00012438"/>
    </source>
</evidence>